<feature type="disulfide bond" evidence="12">
    <location>
        <begin position="1484"/>
        <end position="1493"/>
    </location>
</feature>
<feature type="non-terminal residue" evidence="16">
    <location>
        <position position="1"/>
    </location>
</feature>
<dbReference type="GO" id="GO:0045995">
    <property type="term" value="P:regulation of embryonic development"/>
    <property type="evidence" value="ECO:0007669"/>
    <property type="project" value="InterPro"/>
</dbReference>
<evidence type="ECO:0000256" key="8">
    <source>
        <dbReference type="ARBA" id="ARBA00023054"/>
    </source>
</evidence>
<reference evidence="16" key="1">
    <citation type="journal article" date="2004" name="Nature">
        <title>Genome duplication in the teleost fish Tetraodon nigroviridis reveals the early vertebrate proto-karyotype.</title>
        <authorList>
            <person name="Jaillon O."/>
            <person name="Aury J.-M."/>
            <person name="Brunet F."/>
            <person name="Petit J.-L."/>
            <person name="Stange-Thomann N."/>
            <person name="Mauceli E."/>
            <person name="Bouneau L."/>
            <person name="Fischer C."/>
            <person name="Ozouf-Costaz C."/>
            <person name="Bernot A."/>
            <person name="Nicaud S."/>
            <person name="Jaffe D."/>
            <person name="Fisher S."/>
            <person name="Lutfalla G."/>
            <person name="Dossat C."/>
            <person name="Segurens B."/>
            <person name="Dasilva C."/>
            <person name="Salanoubat M."/>
            <person name="Levy M."/>
            <person name="Boudet N."/>
            <person name="Castellano S."/>
            <person name="Anthouard V."/>
            <person name="Jubin C."/>
            <person name="Castelli V."/>
            <person name="Katinka M."/>
            <person name="Vacherie B."/>
            <person name="Biemont C."/>
            <person name="Skalli Z."/>
            <person name="Cattolico L."/>
            <person name="Poulain J."/>
            <person name="De Berardinis V."/>
            <person name="Cruaud C."/>
            <person name="Duprat S."/>
            <person name="Brottier P."/>
            <person name="Coutanceau J.-P."/>
            <person name="Gouzy J."/>
            <person name="Parra G."/>
            <person name="Lardier G."/>
            <person name="Chapple C."/>
            <person name="McKernan K.J."/>
            <person name="McEwan P."/>
            <person name="Bosak S."/>
            <person name="Kellis M."/>
            <person name="Volff J.-N."/>
            <person name="Guigo R."/>
            <person name="Zody M.C."/>
            <person name="Mesirov J."/>
            <person name="Lindblad-Toh K."/>
            <person name="Birren B."/>
            <person name="Nusbaum C."/>
            <person name="Kahn D."/>
            <person name="Robinson-Rechavi M."/>
            <person name="Laudet V."/>
            <person name="Schachter V."/>
            <person name="Quetier F."/>
            <person name="Saurin W."/>
            <person name="Scarpelli C."/>
            <person name="Wincker P."/>
            <person name="Lander E.S."/>
            <person name="Weissenbach J."/>
            <person name="Roest Crollius H."/>
        </authorList>
    </citation>
    <scope>NUCLEOTIDE SEQUENCE [LARGE SCALE GENOMIC DNA]</scope>
</reference>
<dbReference type="PROSITE" id="PS00022">
    <property type="entry name" value="EGF_1"/>
    <property type="match status" value="1"/>
</dbReference>
<feature type="disulfide bond" evidence="12">
    <location>
        <begin position="1180"/>
        <end position="1192"/>
    </location>
</feature>
<evidence type="ECO:0000256" key="4">
    <source>
        <dbReference type="ARBA" id="ARBA00022729"/>
    </source>
</evidence>
<feature type="disulfide bond" evidence="12">
    <location>
        <begin position="1155"/>
        <end position="1164"/>
    </location>
</feature>
<protein>
    <submittedName>
        <fullName evidence="16">(spotted green pufferfish) hypothetical protein</fullName>
    </submittedName>
</protein>
<feature type="disulfide bond" evidence="12">
    <location>
        <begin position="1542"/>
        <end position="1551"/>
    </location>
</feature>
<dbReference type="Pfam" id="PF00052">
    <property type="entry name" value="Laminin_B"/>
    <property type="match status" value="1"/>
</dbReference>
<dbReference type="InterPro" id="IPR009254">
    <property type="entry name" value="Laminin_aI"/>
</dbReference>
<dbReference type="SMART" id="SM00180">
    <property type="entry name" value="EGF_Lam"/>
    <property type="match status" value="19"/>
</dbReference>
<dbReference type="Gene3D" id="2.10.25.10">
    <property type="entry name" value="Laminin"/>
    <property type="match status" value="14"/>
</dbReference>
<evidence type="ECO:0000256" key="10">
    <source>
        <dbReference type="ARBA" id="ARBA00023180"/>
    </source>
</evidence>
<dbReference type="InterPro" id="IPR001368">
    <property type="entry name" value="TNFR/NGFR_Cys_rich_reg"/>
</dbReference>
<dbReference type="InterPro" id="IPR050440">
    <property type="entry name" value="Laminin/Netrin_ECM"/>
</dbReference>
<name>Q4T7A2_TETNG</name>
<dbReference type="GO" id="GO:0045202">
    <property type="term" value="C:synapse"/>
    <property type="evidence" value="ECO:0007669"/>
    <property type="project" value="UniProtKB-ARBA"/>
</dbReference>
<dbReference type="GO" id="GO:0005576">
    <property type="term" value="C:extracellular region"/>
    <property type="evidence" value="ECO:0007669"/>
    <property type="project" value="UniProtKB-ARBA"/>
</dbReference>
<evidence type="ECO:0000256" key="9">
    <source>
        <dbReference type="ARBA" id="ARBA00023157"/>
    </source>
</evidence>
<dbReference type="Gene3D" id="2.170.300.10">
    <property type="entry name" value="Tie2 ligand-binding domain superfamily"/>
    <property type="match status" value="3"/>
</dbReference>
<dbReference type="FunFam" id="2.10.25.10:FF:000090">
    <property type="entry name" value="laminin subunit alpha"/>
    <property type="match status" value="1"/>
</dbReference>
<dbReference type="KEGG" id="tng:GSTEN00005839G001"/>
<feature type="disulfide bond" evidence="12">
    <location>
        <begin position="1201"/>
        <end position="1210"/>
    </location>
</feature>
<feature type="domain" description="Laminin EGF-like" evidence="14">
    <location>
        <begin position="376"/>
        <end position="428"/>
    </location>
</feature>
<dbReference type="GO" id="GO:0007411">
    <property type="term" value="P:axon guidance"/>
    <property type="evidence" value="ECO:0007669"/>
    <property type="project" value="TreeGrafter"/>
</dbReference>
<dbReference type="FunFam" id="2.10.25.10:FF:000051">
    <property type="entry name" value="Laminin subunit alpha 4"/>
    <property type="match status" value="1"/>
</dbReference>
<feature type="domain" description="Laminin EGF-like" evidence="14">
    <location>
        <begin position="1180"/>
        <end position="1230"/>
    </location>
</feature>
<dbReference type="GO" id="GO:0009887">
    <property type="term" value="P:animal organ morphogenesis"/>
    <property type="evidence" value="ECO:0007669"/>
    <property type="project" value="TreeGrafter"/>
</dbReference>
<dbReference type="FunFam" id="2.10.25.10:FF:000430">
    <property type="entry name" value="Laminin subunit alpha 5"/>
    <property type="match status" value="1"/>
</dbReference>
<feature type="domain" description="Laminin EGF-like" evidence="14">
    <location>
        <begin position="1572"/>
        <end position="1625"/>
    </location>
</feature>
<feature type="disulfide bond" evidence="12">
    <location>
        <begin position="189"/>
        <end position="201"/>
    </location>
</feature>
<dbReference type="PRINTS" id="PR00011">
    <property type="entry name" value="EGFLAMININ"/>
</dbReference>
<dbReference type="GO" id="GO:0043256">
    <property type="term" value="C:laminin complex"/>
    <property type="evidence" value="ECO:0007669"/>
    <property type="project" value="UniProtKB-ARBA"/>
</dbReference>
<feature type="disulfide bond" evidence="12">
    <location>
        <begin position="1597"/>
        <end position="1606"/>
    </location>
</feature>
<feature type="disulfide bond" evidence="12">
    <location>
        <begin position="300"/>
        <end position="309"/>
    </location>
</feature>
<reference evidence="16" key="2">
    <citation type="submission" date="2004-02" db="EMBL/GenBank/DDBJ databases">
        <authorList>
            <consortium name="Genoscope"/>
            <consortium name="Whitehead Institute Centre for Genome Research"/>
        </authorList>
    </citation>
    <scope>NUCLEOTIDE SEQUENCE</scope>
</reference>
<evidence type="ECO:0000256" key="2">
    <source>
        <dbReference type="ARBA" id="ARBA00022525"/>
    </source>
</evidence>
<evidence type="ECO:0000259" key="15">
    <source>
        <dbReference type="PROSITE" id="PS51115"/>
    </source>
</evidence>
<evidence type="ECO:0000256" key="7">
    <source>
        <dbReference type="ARBA" id="ARBA00022889"/>
    </source>
</evidence>
<comment type="caution">
    <text evidence="12">Lacks conserved residue(s) required for the propagation of feature annotation.</text>
</comment>
<dbReference type="Pfam" id="PF00053">
    <property type="entry name" value="EGF_laminin"/>
    <property type="match status" value="18"/>
</dbReference>
<dbReference type="FunFam" id="2.10.25.10:FF:000034">
    <property type="entry name" value="Laminin subunit alpha 3"/>
    <property type="match status" value="2"/>
</dbReference>
<dbReference type="PROSITE" id="PS50027">
    <property type="entry name" value="EGF_LAM_2"/>
    <property type="match status" value="15"/>
</dbReference>
<dbReference type="Pfam" id="PF06008">
    <property type="entry name" value="Laminin_I"/>
    <property type="match status" value="1"/>
</dbReference>
<evidence type="ECO:0000313" key="16">
    <source>
        <dbReference type="EMBL" id="CAF91230.1"/>
    </source>
</evidence>
<dbReference type="CDD" id="cd00055">
    <property type="entry name" value="EGF_Lam"/>
    <property type="match status" value="18"/>
</dbReference>
<feature type="disulfide bond" evidence="12">
    <location>
        <begin position="1063"/>
        <end position="1072"/>
    </location>
</feature>
<feature type="disulfide bond" evidence="12">
    <location>
        <begin position="49"/>
        <end position="58"/>
    </location>
</feature>
<dbReference type="PROSITE" id="PS51115">
    <property type="entry name" value="LAMININ_IVA"/>
    <property type="match status" value="1"/>
</dbReference>
<feature type="coiled-coil region" evidence="13">
    <location>
        <begin position="1976"/>
        <end position="2031"/>
    </location>
</feature>
<feature type="disulfide bond" evidence="12">
    <location>
        <begin position="209"/>
        <end position="218"/>
    </location>
</feature>
<keyword evidence="10" id="KW-0325">Glycoprotein</keyword>
<feature type="disulfide bond" evidence="12">
    <location>
        <begin position="96"/>
        <end position="108"/>
    </location>
</feature>
<evidence type="ECO:0000259" key="14">
    <source>
        <dbReference type="PROSITE" id="PS50027"/>
    </source>
</evidence>
<feature type="domain" description="Laminin EGF-like" evidence="14">
    <location>
        <begin position="1673"/>
        <end position="1720"/>
    </location>
</feature>
<dbReference type="GO" id="GO:0030334">
    <property type="term" value="P:regulation of cell migration"/>
    <property type="evidence" value="ECO:0007669"/>
    <property type="project" value="InterPro"/>
</dbReference>
<feature type="domain" description="Laminin EGF-like" evidence="14">
    <location>
        <begin position="189"/>
        <end position="233"/>
    </location>
</feature>
<gene>
    <name evidence="16" type="ORF">GSTENG00005839001</name>
</gene>
<keyword evidence="11 12" id="KW-0424">Laminin EGF-like domain</keyword>
<feature type="domain" description="Laminin EGF-like" evidence="14">
    <location>
        <begin position="143"/>
        <end position="188"/>
    </location>
</feature>
<feature type="disulfide bond" evidence="12">
    <location>
        <begin position="1694"/>
        <end position="1703"/>
    </location>
</feature>
<feature type="disulfide bond" evidence="12">
    <location>
        <begin position="1673"/>
        <end position="1685"/>
    </location>
</feature>
<feature type="domain" description="Laminin EGF-like" evidence="14">
    <location>
        <begin position="96"/>
        <end position="142"/>
    </location>
</feature>
<dbReference type="EMBL" id="CAAE01008188">
    <property type="protein sequence ID" value="CAF91230.1"/>
    <property type="molecule type" value="Genomic_DNA"/>
</dbReference>
<feature type="domain" description="Laminin EGF-like" evidence="14">
    <location>
        <begin position="1626"/>
        <end position="1672"/>
    </location>
</feature>
<dbReference type="GO" id="GO:0016477">
    <property type="term" value="P:cell migration"/>
    <property type="evidence" value="ECO:0007669"/>
    <property type="project" value="UniProtKB-ARBA"/>
</dbReference>
<feature type="domain" description="Laminin EGF-like" evidence="14">
    <location>
        <begin position="1132"/>
        <end position="1179"/>
    </location>
</feature>
<evidence type="ECO:0000256" key="1">
    <source>
        <dbReference type="ARBA" id="ARBA00004302"/>
    </source>
</evidence>
<evidence type="ECO:0000256" key="11">
    <source>
        <dbReference type="ARBA" id="ARBA00023292"/>
    </source>
</evidence>
<dbReference type="GO" id="GO:0030155">
    <property type="term" value="P:regulation of cell adhesion"/>
    <property type="evidence" value="ECO:0007669"/>
    <property type="project" value="InterPro"/>
</dbReference>
<keyword evidence="6" id="KW-0084">Basement membrane</keyword>
<feature type="disulfide bond" evidence="12">
    <location>
        <begin position="164"/>
        <end position="173"/>
    </location>
</feature>
<sequence>MGVNCERCVPTYYRSPDYTIDSQLACSRCECDSQFTDGTCEDFTGLCFCKVNFSGENCDQCASGFINFPHCYPMATYPTDNNNNGEAKPAGEIINCECSAAGTVDNSCRPHPQTRTCICKLGFTGDHCDTCAPGFHGLNCQICQCSGPGCLDGSCDTLTGHGICRTGFHGYECDQCAPGYFNYPLCQLCGCSSVGSLPEVCDTLGRCLCKPAFDGPRCEQCKSGFHSYPNCQVCSCDPHTSLDVSCTPSGQCRCQPNYSGASCDQCAPGYYGYPSCAPCGCSAEGSHYSHCDRLSGQCVCRPGVVGRRCDACTHGLYGFPSCQGFTTSSSGINSLSLSCSQDQCECRLHVEGPICDRCKPLYWNLSPDSPDGCSDCECNTAGTLSRVAECAQDSGQCPCKPNACSGTCSTCKDGFYNLQQQNYFGCQGCQCDVGGSEGQACEERNGHCGCRPNVEGPKCNKPRKDHYFPNLHHLKYEIEEGTTPDGRPVRFGYNSLEFPSFSWRGYAQMSSIQSSVVVSVSVGSPDLFHIVMRYVNRASVEILGRVVVLEGDWSYYCANCTEQSKQIVFAPSVEPKFVNIPQNNFVEPFVLNPGTWTVLIEAEGILLDYLVLLPSAYYEAPILQMRVTEPCSYTSEANSIHSCLLYRYLSLDSVPFISGNDASCVNDNHLPHPCPTERVTPHHPDMAVCSGDDLTVELRGRLPSAGDYVLVMEYSSEEELPQTLSVTANVQGARRHHHLVTLLLCKYSFLCRAVAIDDHSRVAVFSLPADTEIRITSERATFFLHKVFLVPKGQFSLEFIEPKVHCISNHGQFSPDSSSCIPSRFQMPSDSVVMKEGQSSMVQDAFLSVPLSLPPLSPPFREESGWKGGDTPPHGADNSDHVRLDSAQNAVVYSSRIHSLGRYVFIIHYHQPLHPAFPVQVYINGGRIWQGHFNASFCPHAYGCRNILVSENQIILDVTDHDLLVTVQIPAGRMLWLDYVLVVPEGRYSSSFLNEEPLDRSYDFISSCGQNSFSISSSSSSTFCLMSAVSLSAFFNNGALPCGCHEVGADSNTCQPFGGQCSCRPNVIGRDCTMCATGYWGFPDCKPCNCGTRLCEPVSGDCICPPRTLQPECTQCEPQTFGCHPVVGCEVCNCSYPGVVLPDVNCDRVSGQCRCKNNIVGRQCDRCAPGFYGYPNCRPCNCNEAGTEEEVCDFVTGQCLCKENVQGSRCDQCKVGTFHLDPTNPKGCTSCFCFGATNRCRSSDKRRTEIMNMEGWVLLGADRQEVPVTVYPGQDLVEADLSDIPDVYQDLYWHAPKTYQGDKVSSYGGYLRYRLHTQTMRGDVLSLPAEASRPDILLKGNQMTLVFMEREYSTPEEPHLGIVHIVEGSFRHAQTGNTVSREELMMVLAALDSLLIRALHSQFAHTVSLRGAVLEGAKTLPAGRHANNVEICMCPANYLGDSCQECAPGYYRDTVGLFLGKCVPCNCNGHSDYCLDGSGICADCQHNTAGDHCEKCQGGFHGNISVAGQAVSCSSCPCPLTVPSNNFAEGCVQKSDTMQCLCMPGYTGPKCERCTPGYYGNPMVLGSKCQPCNCHGNTDPNMLFTDCHPLTGECLNCMHNTAGLHCDVCAPGFYGDAISVKNCTKCDCSLCGTESCDPHTGQCHCKPGVLGRRCDRCLEGFFGFDSCSGCRSCDCNASAALVQPCDPQSGQCACQHGVNGPNCRQCAPGFWDYGPSGCKSCDCRGGHCDPRTGECRCADGMTGKQCDTCTHKYSIPVEQHNSVHCEVCDICVIILLEDLDKIEENFRLVSDQLSSLNASSMAWAQLYGLNKSLDDAAVSITPTLRQTHAQTHKLLLLRRCQIDPFSHDSSEPSRATTVPWMTAEIELKPWRLTSKILMEKLMSCRKRFFLLDIVLMANQSKLNITEIDPDDRERESKIKEAEAMLTEMRNRSSSSQKKMVDREKKEAVELLDRINKHLAARQQETDDAAAVIRIRLNRLHSEMMDLRDALNDAINNTARAEEVNDANKKNLEDHQRKIEDLVSKQTEVNELIQMSEDDVAQVNDLLSVLQDSKEDYEHLAAQLDGARTHLVRKVQDFGWVESKIPLVEDAEKHAELLDILAMNLSSLVEETRNKGIVDGSQAYNKIITSIREADHAAKMADKAAQH</sequence>
<feature type="domain" description="Laminin EGF-like" evidence="14">
    <location>
        <begin position="1465"/>
        <end position="1515"/>
    </location>
</feature>
<dbReference type="FunFam" id="2.10.25.10:FF:000084">
    <property type="entry name" value="Laminin subunit alpha 3"/>
    <property type="match status" value="1"/>
</dbReference>
<evidence type="ECO:0000256" key="5">
    <source>
        <dbReference type="ARBA" id="ARBA00022737"/>
    </source>
</evidence>
<feature type="domain" description="Laminin EGF-like" evidence="14">
    <location>
        <begin position="234"/>
        <end position="283"/>
    </location>
</feature>
<feature type="disulfide bond" evidence="12">
    <location>
        <begin position="1042"/>
        <end position="1054"/>
    </location>
</feature>
<feature type="disulfide bond" evidence="12">
    <location>
        <begin position="1645"/>
        <end position="1654"/>
    </location>
</feature>
<dbReference type="FunFam" id="2.10.25.10:FF:000083">
    <property type="entry name" value="Laminin subunit alpha"/>
    <property type="match status" value="2"/>
</dbReference>
<dbReference type="GO" id="GO:0007155">
    <property type="term" value="P:cell adhesion"/>
    <property type="evidence" value="ECO:0007669"/>
    <property type="project" value="UniProtKB-KW"/>
</dbReference>
<feature type="domain" description="Laminin EGF-like" evidence="14">
    <location>
        <begin position="285"/>
        <end position="324"/>
    </location>
</feature>
<keyword evidence="8 13" id="KW-0175">Coiled coil</keyword>
<feature type="domain" description="Laminin EGF-like" evidence="14">
    <location>
        <begin position="29"/>
        <end position="73"/>
    </location>
</feature>
<feature type="disulfide bond" evidence="12">
    <location>
        <begin position="234"/>
        <end position="246"/>
    </location>
</feature>
<proteinExistence type="predicted"/>
<dbReference type="InterPro" id="IPR002049">
    <property type="entry name" value="LE_dom"/>
</dbReference>
<dbReference type="FunFam" id="2.10.25.10:FF:000454">
    <property type="entry name" value="Laminin subunit alpha 1"/>
    <property type="match status" value="1"/>
</dbReference>
<dbReference type="FunFam" id="2.10.25.10:FF:000033">
    <property type="entry name" value="Laminin subunit alpha 2"/>
    <property type="match status" value="1"/>
</dbReference>
<dbReference type="SMART" id="SM00181">
    <property type="entry name" value="EGF"/>
    <property type="match status" value="13"/>
</dbReference>
<dbReference type="FunFam" id="2.10.25.10:FF:000388">
    <property type="entry name" value="Laminin subunit alpha"/>
    <property type="match status" value="1"/>
</dbReference>
<dbReference type="PANTHER" id="PTHR10574:SF406">
    <property type="entry name" value="LAMININ SUBUNIT ALPHA 5"/>
    <property type="match status" value="1"/>
</dbReference>
<keyword evidence="3" id="KW-0272">Extracellular matrix</keyword>
<comment type="caution">
    <text evidence="16">The sequence shown here is derived from an EMBL/GenBank/DDBJ whole genome shotgun (WGS) entry which is preliminary data.</text>
</comment>
<accession>Q4T7A2</accession>
<dbReference type="FunFam" id="2.10.25.10:FF:000209">
    <property type="entry name" value="Laminin subunit alpha 5"/>
    <property type="match status" value="1"/>
</dbReference>
<feature type="disulfide bond" evidence="12">
    <location>
        <begin position="1675"/>
        <end position="1692"/>
    </location>
</feature>
<keyword evidence="7" id="KW-0130">Cell adhesion</keyword>
<dbReference type="OrthoDB" id="10011303at2759"/>
<keyword evidence="2" id="KW-0964">Secreted</keyword>
<dbReference type="GO" id="GO:0005102">
    <property type="term" value="F:signaling receptor binding"/>
    <property type="evidence" value="ECO:0007669"/>
    <property type="project" value="InterPro"/>
</dbReference>
<dbReference type="GO" id="GO:0005201">
    <property type="term" value="F:extracellular matrix structural constituent"/>
    <property type="evidence" value="ECO:0007669"/>
    <property type="project" value="TreeGrafter"/>
</dbReference>
<dbReference type="PROSITE" id="PS00652">
    <property type="entry name" value="TNFR_NGFR_1"/>
    <property type="match status" value="1"/>
</dbReference>
<feature type="domain" description="Laminin IV type A" evidence="15">
    <location>
        <begin position="1251"/>
        <end position="1431"/>
    </location>
</feature>
<dbReference type="GO" id="GO:0060541">
    <property type="term" value="P:respiratory system development"/>
    <property type="evidence" value="ECO:0007669"/>
    <property type="project" value="UniProtKB-ARBA"/>
</dbReference>
<feature type="disulfide bond" evidence="12">
    <location>
        <begin position="143"/>
        <end position="155"/>
    </location>
</feature>
<evidence type="ECO:0000256" key="13">
    <source>
        <dbReference type="SAM" id="Coils"/>
    </source>
</evidence>
<dbReference type="GO" id="GO:0002009">
    <property type="term" value="P:morphogenesis of an epithelium"/>
    <property type="evidence" value="ECO:0007669"/>
    <property type="project" value="UniProtKB-ARBA"/>
</dbReference>
<dbReference type="InterPro" id="IPR056863">
    <property type="entry name" value="LMN_ATRN_NET-like_EGF"/>
</dbReference>
<keyword evidence="9 12" id="KW-1015">Disulfide bond</keyword>
<evidence type="ECO:0000256" key="6">
    <source>
        <dbReference type="ARBA" id="ARBA00022869"/>
    </source>
</evidence>
<dbReference type="SUPFAM" id="SSF57196">
    <property type="entry name" value="EGF/Laminin"/>
    <property type="match status" value="18"/>
</dbReference>
<feature type="disulfide bond" evidence="12">
    <location>
        <begin position="399"/>
        <end position="408"/>
    </location>
</feature>
<feature type="domain" description="Laminin EGF-like" evidence="14">
    <location>
        <begin position="1042"/>
        <end position="1087"/>
    </location>
</feature>
<feature type="disulfide bond" evidence="12">
    <location>
        <begin position="1182"/>
        <end position="1199"/>
    </location>
</feature>
<feature type="disulfide bond" evidence="12">
    <location>
        <begin position="254"/>
        <end position="263"/>
    </location>
</feature>
<dbReference type="Pfam" id="PF24973">
    <property type="entry name" value="EGF_LMN_ATRN"/>
    <property type="match status" value="1"/>
</dbReference>
<feature type="disulfide bond" evidence="12">
    <location>
        <begin position="119"/>
        <end position="128"/>
    </location>
</feature>
<dbReference type="PROSITE" id="PS01248">
    <property type="entry name" value="EGF_LAM_1"/>
    <property type="match status" value="4"/>
</dbReference>
<organism evidence="16">
    <name type="scientific">Tetraodon nigroviridis</name>
    <name type="common">Spotted green pufferfish</name>
    <name type="synonym">Chelonodon nigroviridis</name>
    <dbReference type="NCBI Taxonomy" id="99883"/>
    <lineage>
        <taxon>Eukaryota</taxon>
        <taxon>Metazoa</taxon>
        <taxon>Chordata</taxon>
        <taxon>Craniata</taxon>
        <taxon>Vertebrata</taxon>
        <taxon>Euteleostomi</taxon>
        <taxon>Actinopterygii</taxon>
        <taxon>Neopterygii</taxon>
        <taxon>Teleostei</taxon>
        <taxon>Neoteleostei</taxon>
        <taxon>Acanthomorphata</taxon>
        <taxon>Eupercaria</taxon>
        <taxon>Tetraodontiformes</taxon>
        <taxon>Tetradontoidea</taxon>
        <taxon>Tetraodontidae</taxon>
        <taxon>Tetraodon</taxon>
    </lineage>
</organism>
<keyword evidence="4" id="KW-0732">Signal</keyword>
<dbReference type="InterPro" id="IPR000034">
    <property type="entry name" value="Laminin_IV"/>
</dbReference>
<evidence type="ECO:0000256" key="3">
    <source>
        <dbReference type="ARBA" id="ARBA00022530"/>
    </source>
</evidence>
<keyword evidence="5" id="KW-0677">Repeat</keyword>
<dbReference type="InterPro" id="IPR000742">
    <property type="entry name" value="EGF"/>
</dbReference>
<dbReference type="PANTHER" id="PTHR10574">
    <property type="entry name" value="NETRIN/LAMININ-RELATED"/>
    <property type="match status" value="1"/>
</dbReference>
<feature type="disulfide bond" evidence="12">
    <location>
        <begin position="1044"/>
        <end position="1061"/>
    </location>
</feature>
<dbReference type="GO" id="GO:0035239">
    <property type="term" value="P:tube morphogenesis"/>
    <property type="evidence" value="ECO:0007669"/>
    <property type="project" value="UniProtKB-ARBA"/>
</dbReference>
<feature type="disulfide bond" evidence="12">
    <location>
        <begin position="1609"/>
        <end position="1623"/>
    </location>
</feature>
<dbReference type="FunFam" id="2.10.25.10:FF:000188">
    <property type="entry name" value="Laminin subunit gamma 2"/>
    <property type="match status" value="1"/>
</dbReference>
<dbReference type="GO" id="GO:0048732">
    <property type="term" value="P:gland development"/>
    <property type="evidence" value="ECO:0007669"/>
    <property type="project" value="UniProtKB-ARBA"/>
</dbReference>
<evidence type="ECO:0000256" key="12">
    <source>
        <dbReference type="PROSITE-ProRule" id="PRU00460"/>
    </source>
</evidence>
<feature type="domain" description="Laminin EGF-like" evidence="14">
    <location>
        <begin position="1516"/>
        <end position="1571"/>
    </location>
</feature>
<comment type="subcellular location">
    <subcellularLocation>
        <location evidence="1">Secreted</location>
        <location evidence="1">Extracellular space</location>
        <location evidence="1">Extracellular matrix</location>
        <location evidence="1">Basement membrane</location>
    </subcellularLocation>
</comment>
<dbReference type="FunFam" id="2.10.25.10:FF:000074">
    <property type="entry name" value="Laminin subunit alpha"/>
    <property type="match status" value="2"/>
</dbReference>
<dbReference type="SMART" id="SM00281">
    <property type="entry name" value="LamB"/>
    <property type="match status" value="1"/>
</dbReference>